<evidence type="ECO:0000313" key="2">
    <source>
        <dbReference type="Proteomes" id="UP000196320"/>
    </source>
</evidence>
<accession>A0A1R4JXZ4</accession>
<name>A0A1R4JXZ4_9MICO</name>
<dbReference type="Proteomes" id="UP000196320">
    <property type="component" value="Unassembled WGS sequence"/>
</dbReference>
<organism evidence="1 2">
    <name type="scientific">Microbacterium esteraromaticum</name>
    <dbReference type="NCBI Taxonomy" id="57043"/>
    <lineage>
        <taxon>Bacteria</taxon>
        <taxon>Bacillati</taxon>
        <taxon>Actinomycetota</taxon>
        <taxon>Actinomycetes</taxon>
        <taxon>Micrococcales</taxon>
        <taxon>Microbacteriaceae</taxon>
        <taxon>Microbacterium</taxon>
    </lineage>
</organism>
<evidence type="ECO:0000313" key="1">
    <source>
        <dbReference type="EMBL" id="SJN36960.1"/>
    </source>
</evidence>
<dbReference type="EMBL" id="FUKO01000022">
    <property type="protein sequence ID" value="SJN36960.1"/>
    <property type="molecule type" value="Genomic_DNA"/>
</dbReference>
<protein>
    <submittedName>
        <fullName evidence="1">Uncharacterized protein</fullName>
    </submittedName>
</protein>
<keyword evidence="2" id="KW-1185">Reference proteome</keyword>
<gene>
    <name evidence="1" type="ORF">FM104_09410</name>
</gene>
<dbReference type="AlphaFoldDB" id="A0A1R4JXZ4"/>
<sequence length="48" mass="5409">MLIGRAYSASTPADRIAAFELHVVDQLNNSTVRESVREKLREFITSES</sequence>
<proteinExistence type="predicted"/>
<reference evidence="1 2" key="1">
    <citation type="submission" date="2017-02" db="EMBL/GenBank/DDBJ databases">
        <authorList>
            <person name="Peterson S.W."/>
        </authorList>
    </citation>
    <scope>NUCLEOTIDE SEQUENCE [LARGE SCALE GENOMIC DNA]</scope>
    <source>
        <strain evidence="1 2">B Mb 05.01</strain>
    </source>
</reference>